<comment type="caution">
    <text evidence="1">The sequence shown here is derived from an EMBL/GenBank/DDBJ whole genome shotgun (WGS) entry which is preliminary data.</text>
</comment>
<evidence type="ECO:0000313" key="1">
    <source>
        <dbReference type="EMBL" id="KAI9261456.1"/>
    </source>
</evidence>
<dbReference type="EMBL" id="JAIXMP010000015">
    <property type="protein sequence ID" value="KAI9261456.1"/>
    <property type="molecule type" value="Genomic_DNA"/>
</dbReference>
<dbReference type="AlphaFoldDB" id="A0AAD5K8Z0"/>
<sequence>MTACEMDEVISVLVWSPQSVNNNRNVYFFPSIVSISTDSVFCCCSSFGNNSEPGSCWICKRKACTVSNQYSNFTILWNQALVWIHSVLNHWGKCSCCVFSSFYAIDRLKS</sequence>
<organism evidence="1 2">
    <name type="scientific">Phascolomyces articulosus</name>
    <dbReference type="NCBI Taxonomy" id="60185"/>
    <lineage>
        <taxon>Eukaryota</taxon>
        <taxon>Fungi</taxon>
        <taxon>Fungi incertae sedis</taxon>
        <taxon>Mucoromycota</taxon>
        <taxon>Mucoromycotina</taxon>
        <taxon>Mucoromycetes</taxon>
        <taxon>Mucorales</taxon>
        <taxon>Lichtheimiaceae</taxon>
        <taxon>Phascolomyces</taxon>
    </lineage>
</organism>
<reference evidence="1" key="1">
    <citation type="journal article" date="2022" name="IScience">
        <title>Evolution of zygomycete secretomes and the origins of terrestrial fungal ecologies.</title>
        <authorList>
            <person name="Chang Y."/>
            <person name="Wang Y."/>
            <person name="Mondo S."/>
            <person name="Ahrendt S."/>
            <person name="Andreopoulos W."/>
            <person name="Barry K."/>
            <person name="Beard J."/>
            <person name="Benny G.L."/>
            <person name="Blankenship S."/>
            <person name="Bonito G."/>
            <person name="Cuomo C."/>
            <person name="Desiro A."/>
            <person name="Gervers K.A."/>
            <person name="Hundley H."/>
            <person name="Kuo A."/>
            <person name="LaButti K."/>
            <person name="Lang B.F."/>
            <person name="Lipzen A."/>
            <person name="O'Donnell K."/>
            <person name="Pangilinan J."/>
            <person name="Reynolds N."/>
            <person name="Sandor L."/>
            <person name="Smith M.E."/>
            <person name="Tsang A."/>
            <person name="Grigoriev I.V."/>
            <person name="Stajich J.E."/>
            <person name="Spatafora J.W."/>
        </authorList>
    </citation>
    <scope>NUCLEOTIDE SEQUENCE</scope>
    <source>
        <strain evidence="1">RSA 2281</strain>
    </source>
</reference>
<proteinExistence type="predicted"/>
<accession>A0AAD5K8Z0</accession>
<name>A0AAD5K8Z0_9FUNG</name>
<reference evidence="1" key="2">
    <citation type="submission" date="2023-02" db="EMBL/GenBank/DDBJ databases">
        <authorList>
            <consortium name="DOE Joint Genome Institute"/>
            <person name="Mondo S.J."/>
            <person name="Chang Y."/>
            <person name="Wang Y."/>
            <person name="Ahrendt S."/>
            <person name="Andreopoulos W."/>
            <person name="Barry K."/>
            <person name="Beard J."/>
            <person name="Benny G.L."/>
            <person name="Blankenship S."/>
            <person name="Bonito G."/>
            <person name="Cuomo C."/>
            <person name="Desiro A."/>
            <person name="Gervers K.A."/>
            <person name="Hundley H."/>
            <person name="Kuo A."/>
            <person name="LaButti K."/>
            <person name="Lang B.F."/>
            <person name="Lipzen A."/>
            <person name="O'Donnell K."/>
            <person name="Pangilinan J."/>
            <person name="Reynolds N."/>
            <person name="Sandor L."/>
            <person name="Smith M.W."/>
            <person name="Tsang A."/>
            <person name="Grigoriev I.V."/>
            <person name="Stajich J.E."/>
            <person name="Spatafora J.W."/>
        </authorList>
    </citation>
    <scope>NUCLEOTIDE SEQUENCE</scope>
    <source>
        <strain evidence="1">RSA 2281</strain>
    </source>
</reference>
<gene>
    <name evidence="1" type="ORF">BDA99DRAFT_537844</name>
</gene>
<dbReference type="Proteomes" id="UP001209540">
    <property type="component" value="Unassembled WGS sequence"/>
</dbReference>
<keyword evidence="2" id="KW-1185">Reference proteome</keyword>
<protein>
    <submittedName>
        <fullName evidence="1">Uncharacterized protein</fullName>
    </submittedName>
</protein>
<evidence type="ECO:0000313" key="2">
    <source>
        <dbReference type="Proteomes" id="UP001209540"/>
    </source>
</evidence>